<keyword evidence="4" id="KW-1185">Reference proteome</keyword>
<dbReference type="Proteomes" id="UP001526201">
    <property type="component" value="Unassembled WGS sequence"/>
</dbReference>
<comment type="caution">
    <text evidence="3">The sequence shown here is derived from an EMBL/GenBank/DDBJ whole genome shotgun (WGS) entry which is preliminary data.</text>
</comment>
<dbReference type="RefSeq" id="WP_264070231.1">
    <property type="nucleotide sequence ID" value="NZ_JACKTY010000039.1"/>
</dbReference>
<evidence type="ECO:0000256" key="1">
    <source>
        <dbReference type="ARBA" id="ARBA00005254"/>
    </source>
</evidence>
<protein>
    <recommendedName>
        <fullName evidence="2">MaoC-like domain-containing protein</fullName>
    </recommendedName>
</protein>
<accession>A0ABT3CHR6</accession>
<evidence type="ECO:0000313" key="3">
    <source>
        <dbReference type="EMBL" id="MCV7229033.1"/>
    </source>
</evidence>
<dbReference type="InterPro" id="IPR029069">
    <property type="entry name" value="HotDog_dom_sf"/>
</dbReference>
<comment type="similarity">
    <text evidence="1">Belongs to the enoyl-CoA hydratase/isomerase family.</text>
</comment>
<dbReference type="Pfam" id="PF01575">
    <property type="entry name" value="MaoC_dehydratas"/>
    <property type="match status" value="1"/>
</dbReference>
<feature type="domain" description="MaoC-like" evidence="2">
    <location>
        <begin position="24"/>
        <end position="122"/>
    </location>
</feature>
<dbReference type="Gene3D" id="3.10.129.10">
    <property type="entry name" value="Hotdog Thioesterase"/>
    <property type="match status" value="1"/>
</dbReference>
<gene>
    <name evidence="3" type="ORF">H7J73_23745</name>
</gene>
<dbReference type="InterPro" id="IPR050965">
    <property type="entry name" value="UPF0336/Enoyl-CoA_hydratase"/>
</dbReference>
<dbReference type="PANTHER" id="PTHR43437:SF3">
    <property type="entry name" value="HYDROXYACYL-THIOESTER DEHYDRATASE TYPE 2, MITOCHONDRIAL"/>
    <property type="match status" value="1"/>
</dbReference>
<proteinExistence type="inferred from homology"/>
<dbReference type="SUPFAM" id="SSF54637">
    <property type="entry name" value="Thioesterase/thiol ester dehydrase-isomerase"/>
    <property type="match status" value="1"/>
</dbReference>
<sequence length="145" mass="15321">MNMPTMRTIDDMRIGSTASHGALIDTEMVTAYAAMSGDHNPIHEDEAYAGKTRFARPVAHGLLVGSFIQTALTKLVAPGGVSTSYQLDLVGPAFVGTTVTASATCTQLDTVTRRATFTTTVVDDNTQTKLITGTAVVAFPKGEKR</sequence>
<organism evidence="3 4">
    <name type="scientific">Mycolicibacterium komossense</name>
    <dbReference type="NCBI Taxonomy" id="1779"/>
    <lineage>
        <taxon>Bacteria</taxon>
        <taxon>Bacillati</taxon>
        <taxon>Actinomycetota</taxon>
        <taxon>Actinomycetes</taxon>
        <taxon>Mycobacteriales</taxon>
        <taxon>Mycobacteriaceae</taxon>
        <taxon>Mycolicibacterium</taxon>
    </lineage>
</organism>
<evidence type="ECO:0000259" key="2">
    <source>
        <dbReference type="Pfam" id="PF01575"/>
    </source>
</evidence>
<name>A0ABT3CHR6_9MYCO</name>
<reference evidence="3 4" key="1">
    <citation type="journal article" date="2022" name="BMC Genomics">
        <title>Comparative genome analysis of mycobacteria focusing on tRNA and non-coding RNA.</title>
        <authorList>
            <person name="Behra P.R.K."/>
            <person name="Pettersson B.M.F."/>
            <person name="Ramesh M."/>
            <person name="Das S."/>
            <person name="Dasgupta S."/>
            <person name="Kirsebom L.A."/>
        </authorList>
    </citation>
    <scope>NUCLEOTIDE SEQUENCE [LARGE SCALE GENOMIC DNA]</scope>
    <source>
        <strain evidence="3 4">DSM 44078</strain>
    </source>
</reference>
<dbReference type="EMBL" id="JACKTY010000039">
    <property type="protein sequence ID" value="MCV7229033.1"/>
    <property type="molecule type" value="Genomic_DNA"/>
</dbReference>
<evidence type="ECO:0000313" key="4">
    <source>
        <dbReference type="Proteomes" id="UP001526201"/>
    </source>
</evidence>
<dbReference type="InterPro" id="IPR002539">
    <property type="entry name" value="MaoC-like_dom"/>
</dbReference>
<dbReference type="PANTHER" id="PTHR43437">
    <property type="entry name" value="HYDROXYACYL-THIOESTER DEHYDRATASE TYPE 2, MITOCHONDRIAL-RELATED"/>
    <property type="match status" value="1"/>
</dbReference>